<dbReference type="GO" id="GO:0016020">
    <property type="term" value="C:membrane"/>
    <property type="evidence" value="ECO:0007669"/>
    <property type="project" value="UniProtKB-SubCell"/>
</dbReference>
<gene>
    <name evidence="10" type="ORF">DCAF_LOCUS18021</name>
</gene>
<evidence type="ECO:0000313" key="10">
    <source>
        <dbReference type="EMBL" id="CAK7344954.1"/>
    </source>
</evidence>
<keyword evidence="3" id="KW-0964">Secreted</keyword>
<dbReference type="InterPro" id="IPR051824">
    <property type="entry name" value="LRR_Rcpt-Like_S/T_Kinase"/>
</dbReference>
<keyword evidence="6" id="KW-0677">Repeat</keyword>
<evidence type="ECO:0000256" key="9">
    <source>
        <dbReference type="SAM" id="SignalP"/>
    </source>
</evidence>
<keyword evidence="5 9" id="KW-0732">Signal</keyword>
<organism evidence="10 11">
    <name type="scientific">Dovyalis caffra</name>
    <dbReference type="NCBI Taxonomy" id="77055"/>
    <lineage>
        <taxon>Eukaryota</taxon>
        <taxon>Viridiplantae</taxon>
        <taxon>Streptophyta</taxon>
        <taxon>Embryophyta</taxon>
        <taxon>Tracheophyta</taxon>
        <taxon>Spermatophyta</taxon>
        <taxon>Magnoliopsida</taxon>
        <taxon>eudicotyledons</taxon>
        <taxon>Gunneridae</taxon>
        <taxon>Pentapetalae</taxon>
        <taxon>rosids</taxon>
        <taxon>fabids</taxon>
        <taxon>Malpighiales</taxon>
        <taxon>Salicaceae</taxon>
        <taxon>Flacourtieae</taxon>
        <taxon>Dovyalis</taxon>
    </lineage>
</organism>
<name>A0AAV1S4M6_9ROSI</name>
<keyword evidence="11" id="KW-1185">Reference proteome</keyword>
<reference evidence="10 11" key="1">
    <citation type="submission" date="2024-01" db="EMBL/GenBank/DDBJ databases">
        <authorList>
            <person name="Waweru B."/>
        </authorList>
    </citation>
    <scope>NUCLEOTIDE SEQUENCE [LARGE SCALE GENOMIC DNA]</scope>
</reference>
<accession>A0AAV1S4M6</accession>
<evidence type="ECO:0000256" key="4">
    <source>
        <dbReference type="ARBA" id="ARBA00022614"/>
    </source>
</evidence>
<dbReference type="SUPFAM" id="SSF52058">
    <property type="entry name" value="L domain-like"/>
    <property type="match status" value="1"/>
</dbReference>
<evidence type="ECO:0000256" key="6">
    <source>
        <dbReference type="ARBA" id="ARBA00022737"/>
    </source>
</evidence>
<dbReference type="PANTHER" id="PTHR48006:SF48">
    <property type="entry name" value="PROTEIN KINASE DOMAIN-CONTAINING PROTEIN"/>
    <property type="match status" value="1"/>
</dbReference>
<dbReference type="EMBL" id="CAWUPB010001166">
    <property type="protein sequence ID" value="CAK7344954.1"/>
    <property type="molecule type" value="Genomic_DNA"/>
</dbReference>
<dbReference type="FunFam" id="3.80.10.10:FF:000400">
    <property type="entry name" value="Nuclear pore complex protein NUP107"/>
    <property type="match status" value="1"/>
</dbReference>
<keyword evidence="7" id="KW-0472">Membrane</keyword>
<dbReference type="InterPro" id="IPR032675">
    <property type="entry name" value="LRR_dom_sf"/>
</dbReference>
<comment type="subcellular location">
    <subcellularLocation>
        <location evidence="2">Membrane</location>
        <topology evidence="2">Single-pass type I membrane protein</topology>
    </subcellularLocation>
    <subcellularLocation>
        <location evidence="1">Secreted</location>
        <location evidence="1">Cell wall</location>
    </subcellularLocation>
</comment>
<dbReference type="AlphaFoldDB" id="A0AAV1S4M6"/>
<sequence length="321" mass="35324">MVVPFLLSILLLLCQHGSGFRFRSTASVGQGTISANPKTNIPCSQYNRDCLSRGTDPYNRGGTRKSEFNCSTNDGLPCDEVYALRAVISELGLPSPSISRSYCSQSDDKSISITCNCDETTTICHITAVVTYSLSLSGHIHEDLSKLIYLNKIELSKNFLKESIPASLGNLINLTTLDLSYNMLSGQIPTELGNLLNLTSLRLQENQLSGNLPRDLGNLNKLPRFYLNSNNLTGELPESFANLTSLLSFNVAGNKLRGKIPPFVANWTKLNYLNLMGNDFEGELPLGILNMSSLRFLWVSDLTNSGFSFPKFTNLTNMNSL</sequence>
<evidence type="ECO:0000256" key="8">
    <source>
        <dbReference type="ARBA" id="ARBA00038043"/>
    </source>
</evidence>
<evidence type="ECO:0000313" key="11">
    <source>
        <dbReference type="Proteomes" id="UP001314170"/>
    </source>
</evidence>
<evidence type="ECO:0000256" key="7">
    <source>
        <dbReference type="ARBA" id="ARBA00023136"/>
    </source>
</evidence>
<dbReference type="Gene3D" id="3.80.10.10">
    <property type="entry name" value="Ribonuclease Inhibitor"/>
    <property type="match status" value="2"/>
</dbReference>
<evidence type="ECO:0000256" key="1">
    <source>
        <dbReference type="ARBA" id="ARBA00004191"/>
    </source>
</evidence>
<dbReference type="Pfam" id="PF00560">
    <property type="entry name" value="LRR_1"/>
    <property type="match status" value="3"/>
</dbReference>
<feature type="signal peptide" evidence="9">
    <location>
        <begin position="1"/>
        <end position="19"/>
    </location>
</feature>
<feature type="chain" id="PRO_5043505782" evidence="9">
    <location>
        <begin position="20"/>
        <end position="321"/>
    </location>
</feature>
<proteinExistence type="inferred from homology"/>
<dbReference type="InterPro" id="IPR001611">
    <property type="entry name" value="Leu-rich_rpt"/>
</dbReference>
<dbReference type="Proteomes" id="UP001314170">
    <property type="component" value="Unassembled WGS sequence"/>
</dbReference>
<keyword evidence="3" id="KW-0134">Cell wall</keyword>
<keyword evidence="4" id="KW-0433">Leucine-rich repeat</keyword>
<comment type="caution">
    <text evidence="10">The sequence shown here is derived from an EMBL/GenBank/DDBJ whole genome shotgun (WGS) entry which is preliminary data.</text>
</comment>
<protein>
    <submittedName>
        <fullName evidence="10">Uncharacterized protein</fullName>
    </submittedName>
</protein>
<comment type="similarity">
    <text evidence="8">Belongs to the polygalacturonase-inhibiting protein family.</text>
</comment>
<evidence type="ECO:0000256" key="5">
    <source>
        <dbReference type="ARBA" id="ARBA00022729"/>
    </source>
</evidence>
<evidence type="ECO:0000256" key="3">
    <source>
        <dbReference type="ARBA" id="ARBA00022512"/>
    </source>
</evidence>
<evidence type="ECO:0000256" key="2">
    <source>
        <dbReference type="ARBA" id="ARBA00004479"/>
    </source>
</evidence>
<dbReference type="PANTHER" id="PTHR48006">
    <property type="entry name" value="LEUCINE-RICH REPEAT-CONTAINING PROTEIN DDB_G0281931-RELATED"/>
    <property type="match status" value="1"/>
</dbReference>